<dbReference type="Gene3D" id="3.40.50.1820">
    <property type="entry name" value="alpha/beta hydrolase"/>
    <property type="match status" value="1"/>
</dbReference>
<evidence type="ECO:0000256" key="2">
    <source>
        <dbReference type="ARBA" id="ARBA00022729"/>
    </source>
</evidence>
<dbReference type="GeneID" id="19203144"/>
<evidence type="ECO:0000256" key="1">
    <source>
        <dbReference type="ARBA" id="ARBA00010040"/>
    </source>
</evidence>
<dbReference type="Proteomes" id="UP000053558">
    <property type="component" value="Unassembled WGS sequence"/>
</dbReference>
<dbReference type="SUPFAM" id="SSF69322">
    <property type="entry name" value="Tricorn protease domain 2"/>
    <property type="match status" value="1"/>
</dbReference>
<comment type="caution">
    <text evidence="6">The sequence shown here is derived from an EMBL/GenBank/DDBJ whole genome shotgun (WGS) entry which is preliminary data.</text>
</comment>
<dbReference type="GO" id="GO:0006508">
    <property type="term" value="P:proteolysis"/>
    <property type="evidence" value="ECO:0007669"/>
    <property type="project" value="InterPro"/>
</dbReference>
<dbReference type="OMA" id="EFGFNFK"/>
<dbReference type="EMBL" id="JH711578">
    <property type="protein sequence ID" value="EIW81007.1"/>
    <property type="molecule type" value="Genomic_DNA"/>
</dbReference>
<sequence length="621" mass="70037">MFWREGAKYQELRAIPIASLDAKFTLGEAHVIGPFPVQTAGNFRYAAQAGRLIFSAHVYADGDLKTVVKQDKAYEEQGSTALVYDETFARHWDHWVGPTHQSLFSVQLTKEGDAWAMGTEFTNALKNLRHSSPSGGAGDFDVSDTHIIYTCKDPDLPKAMHTKQNIYMVPFDGSKVTELTSGEQGAALSPVFNKVADKVAWVENDEDGYESARMRVVIYDLTKNVRYTLTQAWDRSPSSLVFSEQGDFLYMIAGDDARVKVFAVRLPETPGASTTHPELSAHFTPRALTHTGFVSDLHILPGNRALFSKTSFLGPNDTYVIRKLDLIEDTIRQQSSAAPAPVQVELERLTNHSAQSLQGKYLPHAEEFRFKGADDVEIQGWIFKPQGFDQEDRKKWVPLLSIHGGPQWAWQDQWLSTWNHSVLANHGYFVVAINPTGSTTFGQNLVDAITGDWGGKPFIDLRKGWQYVLDNYPQIDPGRAVAIGGSWAGYAINWIQSNPDFGFGFKALMSHSGVKQPFSFLFNHDWRGRPWDPEAQKLFAKYNPANYTDKWSTPQLLIHGSKDYCVPETESIAAFHTLLQRGIPTRLVIFPDDNHVIEKDENCLRWYDELFRWFDQFVGSK</sequence>
<dbReference type="AlphaFoldDB" id="A0A5M3MPN2"/>
<dbReference type="RefSeq" id="XP_007768447.1">
    <property type="nucleotide sequence ID" value="XM_007770257.1"/>
</dbReference>
<protein>
    <recommendedName>
        <fullName evidence="4">Dipeptidyl-peptidase V</fullName>
    </recommendedName>
</protein>
<dbReference type="PANTHER" id="PTHR42776:SF13">
    <property type="entry name" value="DIPEPTIDYL-PEPTIDASE 5"/>
    <property type="match status" value="1"/>
</dbReference>
<comment type="similarity">
    <text evidence="1">Belongs to the peptidase S9C family.</text>
</comment>
<dbReference type="OrthoDB" id="416344at2759"/>
<organism evidence="6 7">
    <name type="scientific">Coniophora puteana (strain RWD-64-598)</name>
    <name type="common">Brown rot fungus</name>
    <dbReference type="NCBI Taxonomy" id="741705"/>
    <lineage>
        <taxon>Eukaryota</taxon>
        <taxon>Fungi</taxon>
        <taxon>Dikarya</taxon>
        <taxon>Basidiomycota</taxon>
        <taxon>Agaricomycotina</taxon>
        <taxon>Agaricomycetes</taxon>
        <taxon>Agaricomycetidae</taxon>
        <taxon>Boletales</taxon>
        <taxon>Coniophorineae</taxon>
        <taxon>Coniophoraceae</taxon>
        <taxon>Coniophora</taxon>
    </lineage>
</organism>
<evidence type="ECO:0000259" key="5">
    <source>
        <dbReference type="Pfam" id="PF00326"/>
    </source>
</evidence>
<dbReference type="Gene3D" id="2.120.10.30">
    <property type="entry name" value="TolB, C-terminal domain"/>
    <property type="match status" value="1"/>
</dbReference>
<name>A0A5M3MPN2_CONPW</name>
<proteinExistence type="inferred from homology"/>
<dbReference type="GO" id="GO:0004252">
    <property type="term" value="F:serine-type endopeptidase activity"/>
    <property type="evidence" value="ECO:0007669"/>
    <property type="project" value="TreeGrafter"/>
</dbReference>
<evidence type="ECO:0000313" key="6">
    <source>
        <dbReference type="EMBL" id="EIW81007.1"/>
    </source>
</evidence>
<dbReference type="KEGG" id="cput:CONPUDRAFT_153554"/>
<dbReference type="InterPro" id="IPR001375">
    <property type="entry name" value="Peptidase_S9_cat"/>
</dbReference>
<keyword evidence="2" id="KW-0732">Signal</keyword>
<dbReference type="InterPro" id="IPR011042">
    <property type="entry name" value="6-blade_b-propeller_TolB-like"/>
</dbReference>
<dbReference type="InterPro" id="IPR029058">
    <property type="entry name" value="AB_hydrolase_fold"/>
</dbReference>
<keyword evidence="3 6" id="KW-0378">Hydrolase</keyword>
<gene>
    <name evidence="6" type="ORF">CONPUDRAFT_153554</name>
</gene>
<dbReference type="PANTHER" id="PTHR42776">
    <property type="entry name" value="SERINE PEPTIDASE S9 FAMILY MEMBER"/>
    <property type="match status" value="1"/>
</dbReference>
<accession>A0A5M3MPN2</accession>
<dbReference type="SUPFAM" id="SSF53474">
    <property type="entry name" value="alpha/beta-Hydrolases"/>
    <property type="match status" value="1"/>
</dbReference>
<feature type="domain" description="Peptidase S9 prolyl oligopeptidase catalytic" evidence="5">
    <location>
        <begin position="416"/>
        <end position="619"/>
    </location>
</feature>
<reference evidence="7" key="1">
    <citation type="journal article" date="2012" name="Science">
        <title>The Paleozoic origin of enzymatic lignin decomposition reconstructed from 31 fungal genomes.</title>
        <authorList>
            <person name="Floudas D."/>
            <person name="Binder M."/>
            <person name="Riley R."/>
            <person name="Barry K."/>
            <person name="Blanchette R.A."/>
            <person name="Henrissat B."/>
            <person name="Martinez A.T."/>
            <person name="Otillar R."/>
            <person name="Spatafora J.W."/>
            <person name="Yadav J.S."/>
            <person name="Aerts A."/>
            <person name="Benoit I."/>
            <person name="Boyd A."/>
            <person name="Carlson A."/>
            <person name="Copeland A."/>
            <person name="Coutinho P.M."/>
            <person name="de Vries R.P."/>
            <person name="Ferreira P."/>
            <person name="Findley K."/>
            <person name="Foster B."/>
            <person name="Gaskell J."/>
            <person name="Glotzer D."/>
            <person name="Gorecki P."/>
            <person name="Heitman J."/>
            <person name="Hesse C."/>
            <person name="Hori C."/>
            <person name="Igarashi K."/>
            <person name="Jurgens J.A."/>
            <person name="Kallen N."/>
            <person name="Kersten P."/>
            <person name="Kohler A."/>
            <person name="Kuees U."/>
            <person name="Kumar T.K.A."/>
            <person name="Kuo A."/>
            <person name="LaButti K."/>
            <person name="Larrondo L.F."/>
            <person name="Lindquist E."/>
            <person name="Ling A."/>
            <person name="Lombard V."/>
            <person name="Lucas S."/>
            <person name="Lundell T."/>
            <person name="Martin R."/>
            <person name="McLaughlin D.J."/>
            <person name="Morgenstern I."/>
            <person name="Morin E."/>
            <person name="Murat C."/>
            <person name="Nagy L.G."/>
            <person name="Nolan M."/>
            <person name="Ohm R.A."/>
            <person name="Patyshakuliyeva A."/>
            <person name="Rokas A."/>
            <person name="Ruiz-Duenas F.J."/>
            <person name="Sabat G."/>
            <person name="Salamov A."/>
            <person name="Samejima M."/>
            <person name="Schmutz J."/>
            <person name="Slot J.C."/>
            <person name="St John F."/>
            <person name="Stenlid J."/>
            <person name="Sun H."/>
            <person name="Sun S."/>
            <person name="Syed K."/>
            <person name="Tsang A."/>
            <person name="Wiebenga A."/>
            <person name="Young D."/>
            <person name="Pisabarro A."/>
            <person name="Eastwood D.C."/>
            <person name="Martin F."/>
            <person name="Cullen D."/>
            <person name="Grigoriev I.V."/>
            <person name="Hibbett D.S."/>
        </authorList>
    </citation>
    <scope>NUCLEOTIDE SEQUENCE [LARGE SCALE GENOMIC DNA]</scope>
    <source>
        <strain evidence="7">RWD-64-598 SS2</strain>
    </source>
</reference>
<evidence type="ECO:0000313" key="7">
    <source>
        <dbReference type="Proteomes" id="UP000053558"/>
    </source>
</evidence>
<dbReference type="Pfam" id="PF00326">
    <property type="entry name" value="Peptidase_S9"/>
    <property type="match status" value="1"/>
</dbReference>
<evidence type="ECO:0000256" key="3">
    <source>
        <dbReference type="ARBA" id="ARBA00022801"/>
    </source>
</evidence>
<keyword evidence="7" id="KW-1185">Reference proteome</keyword>
<evidence type="ECO:0000256" key="4">
    <source>
        <dbReference type="ARBA" id="ARBA00032829"/>
    </source>
</evidence>